<reference evidence="1" key="2">
    <citation type="submission" date="2023-02" db="EMBL/GenBank/DDBJ databases">
        <authorList>
            <person name="Swenson N.G."/>
            <person name="Wegrzyn J.L."/>
            <person name="Mcevoy S.L."/>
        </authorList>
    </citation>
    <scope>NUCLEOTIDE SEQUENCE</scope>
    <source>
        <strain evidence="1">91603</strain>
        <tissue evidence="1">Leaf</tissue>
    </source>
</reference>
<evidence type="ECO:0000313" key="1">
    <source>
        <dbReference type="EMBL" id="KAI9160912.1"/>
    </source>
</evidence>
<keyword evidence="2" id="KW-1185">Reference proteome</keyword>
<dbReference type="AlphaFoldDB" id="A0AAD5IEU1"/>
<name>A0AAD5IEU1_ACENE</name>
<organism evidence="1 2">
    <name type="scientific">Acer negundo</name>
    <name type="common">Box elder</name>
    <dbReference type="NCBI Taxonomy" id="4023"/>
    <lineage>
        <taxon>Eukaryota</taxon>
        <taxon>Viridiplantae</taxon>
        <taxon>Streptophyta</taxon>
        <taxon>Embryophyta</taxon>
        <taxon>Tracheophyta</taxon>
        <taxon>Spermatophyta</taxon>
        <taxon>Magnoliopsida</taxon>
        <taxon>eudicotyledons</taxon>
        <taxon>Gunneridae</taxon>
        <taxon>Pentapetalae</taxon>
        <taxon>rosids</taxon>
        <taxon>malvids</taxon>
        <taxon>Sapindales</taxon>
        <taxon>Sapindaceae</taxon>
        <taxon>Hippocastanoideae</taxon>
        <taxon>Acereae</taxon>
        <taxon>Acer</taxon>
    </lineage>
</organism>
<dbReference type="EMBL" id="JAJSOW010000106">
    <property type="protein sequence ID" value="KAI9160912.1"/>
    <property type="molecule type" value="Genomic_DNA"/>
</dbReference>
<proteinExistence type="predicted"/>
<dbReference type="Proteomes" id="UP001064489">
    <property type="component" value="Chromosome 2"/>
</dbReference>
<accession>A0AAD5IEU1</accession>
<protein>
    <submittedName>
        <fullName evidence="1">Uncharacterized protein</fullName>
    </submittedName>
</protein>
<reference evidence="1" key="1">
    <citation type="journal article" date="2022" name="Plant J.">
        <title>Strategies of tolerance reflected in two North American maple genomes.</title>
        <authorList>
            <person name="McEvoy S.L."/>
            <person name="Sezen U.U."/>
            <person name="Trouern-Trend A."/>
            <person name="McMahon S.M."/>
            <person name="Schaberg P.G."/>
            <person name="Yang J."/>
            <person name="Wegrzyn J.L."/>
            <person name="Swenson N.G."/>
        </authorList>
    </citation>
    <scope>NUCLEOTIDE SEQUENCE</scope>
    <source>
        <strain evidence="1">91603</strain>
    </source>
</reference>
<evidence type="ECO:0000313" key="2">
    <source>
        <dbReference type="Proteomes" id="UP001064489"/>
    </source>
</evidence>
<sequence length="111" mass="11817">MASAVSGLEVVVVSPSIGINSVMVPNSSSCVLSRLDVSSLVGSVISSLSDAHDLGATVVGFHNGSHSSFHPEVTTVDCYHHHSWFPERLLNNKHHCQDRCGNHSGKHSDLC</sequence>
<comment type="caution">
    <text evidence="1">The sequence shown here is derived from an EMBL/GenBank/DDBJ whole genome shotgun (WGS) entry which is preliminary data.</text>
</comment>
<gene>
    <name evidence="1" type="ORF">LWI28_012736</name>
</gene>